<feature type="region of interest" description="Disordered" evidence="9">
    <location>
        <begin position="518"/>
        <end position="539"/>
    </location>
</feature>
<dbReference type="PROSITE" id="PS00518">
    <property type="entry name" value="ZF_RING_1"/>
    <property type="match status" value="1"/>
</dbReference>
<feature type="compositionally biased region" description="Acidic residues" evidence="9">
    <location>
        <begin position="1456"/>
        <end position="1465"/>
    </location>
</feature>
<dbReference type="InterPro" id="IPR050628">
    <property type="entry name" value="SNF2_RAD54_helicase_TF"/>
</dbReference>
<dbReference type="InterPro" id="IPR027417">
    <property type="entry name" value="P-loop_NTPase"/>
</dbReference>
<evidence type="ECO:0000313" key="12">
    <source>
        <dbReference type="EMBL" id="KAE9970333.1"/>
    </source>
</evidence>
<feature type="compositionally biased region" description="Basic residues" evidence="9">
    <location>
        <begin position="570"/>
        <end position="582"/>
    </location>
</feature>
<dbReference type="PANTHER" id="PTHR45626:SF17">
    <property type="entry name" value="HELICASE-LIKE TRANSCRIPTION FACTOR"/>
    <property type="match status" value="1"/>
</dbReference>
<dbReference type="Proteomes" id="UP000490939">
    <property type="component" value="Unassembled WGS sequence"/>
</dbReference>
<accession>A0A8H3UIV1</accession>
<evidence type="ECO:0000256" key="1">
    <source>
        <dbReference type="ARBA" id="ARBA00007025"/>
    </source>
</evidence>
<dbReference type="SMART" id="SM00487">
    <property type="entry name" value="DEXDc"/>
    <property type="match status" value="1"/>
</dbReference>
<feature type="compositionally biased region" description="Polar residues" evidence="9">
    <location>
        <begin position="329"/>
        <end position="339"/>
    </location>
</feature>
<dbReference type="Pfam" id="PF00097">
    <property type="entry name" value="zf-C3HC4"/>
    <property type="match status" value="1"/>
</dbReference>
<feature type="region of interest" description="Disordered" evidence="9">
    <location>
        <begin position="197"/>
        <end position="239"/>
    </location>
</feature>
<feature type="region of interest" description="Disordered" evidence="9">
    <location>
        <begin position="317"/>
        <end position="385"/>
    </location>
</feature>
<evidence type="ECO:0000313" key="15">
    <source>
        <dbReference type="Proteomes" id="UP000490939"/>
    </source>
</evidence>
<comment type="caution">
    <text evidence="12">The sequence shown here is derived from an EMBL/GenBank/DDBJ whole genome shotgun (WGS) entry which is preliminary data.</text>
</comment>
<keyword evidence="3" id="KW-0547">Nucleotide-binding</keyword>
<evidence type="ECO:0000256" key="5">
    <source>
        <dbReference type="ARBA" id="ARBA00022801"/>
    </source>
</evidence>
<feature type="compositionally biased region" description="Basic residues" evidence="9">
    <location>
        <begin position="596"/>
        <end position="608"/>
    </location>
</feature>
<feature type="compositionally biased region" description="Polar residues" evidence="9">
    <location>
        <begin position="106"/>
        <end position="121"/>
    </location>
</feature>
<evidence type="ECO:0000256" key="8">
    <source>
        <dbReference type="ARBA" id="ARBA00022840"/>
    </source>
</evidence>
<feature type="region of interest" description="Disordered" evidence="9">
    <location>
        <begin position="1435"/>
        <end position="1465"/>
    </location>
</feature>
<dbReference type="EMBL" id="WNWQ01000332">
    <property type="protein sequence ID" value="KAE9970333.1"/>
    <property type="molecule type" value="Genomic_DNA"/>
</dbReference>
<dbReference type="PANTHER" id="PTHR45626">
    <property type="entry name" value="TRANSCRIPTION TERMINATION FACTOR 2-RELATED"/>
    <property type="match status" value="1"/>
</dbReference>
<evidence type="ECO:0000313" key="14">
    <source>
        <dbReference type="Proteomes" id="UP000433883"/>
    </source>
</evidence>
<keyword evidence="7" id="KW-0862">Zinc</keyword>
<dbReference type="InterPro" id="IPR038718">
    <property type="entry name" value="SNF2-like_sf"/>
</dbReference>
<dbReference type="SMART" id="SM00490">
    <property type="entry name" value="HELICc"/>
    <property type="match status" value="1"/>
</dbReference>
<dbReference type="Gene3D" id="3.30.40.10">
    <property type="entry name" value="Zinc/RING finger domain, C3HC4 (zinc finger)"/>
    <property type="match status" value="1"/>
</dbReference>
<evidence type="ECO:0000313" key="13">
    <source>
        <dbReference type="EMBL" id="KAE9991392.1"/>
    </source>
</evidence>
<feature type="compositionally biased region" description="Acidic residues" evidence="9">
    <location>
        <begin position="19"/>
        <end position="35"/>
    </location>
</feature>
<name>A0A8H3UIV1_VENIN</name>
<dbReference type="Gene3D" id="3.40.50.300">
    <property type="entry name" value="P-loop containing nucleotide triphosphate hydrolases"/>
    <property type="match status" value="1"/>
</dbReference>
<dbReference type="GO" id="GO:0005524">
    <property type="term" value="F:ATP binding"/>
    <property type="evidence" value="ECO:0007669"/>
    <property type="project" value="UniProtKB-KW"/>
</dbReference>
<dbReference type="InterPro" id="IPR001650">
    <property type="entry name" value="Helicase_C-like"/>
</dbReference>
<dbReference type="Proteomes" id="UP000433883">
    <property type="component" value="Unassembled WGS sequence"/>
</dbReference>
<dbReference type="GO" id="GO:0016787">
    <property type="term" value="F:hydrolase activity"/>
    <property type="evidence" value="ECO:0007669"/>
    <property type="project" value="UniProtKB-KW"/>
</dbReference>
<dbReference type="GO" id="GO:0008094">
    <property type="term" value="F:ATP-dependent activity, acting on DNA"/>
    <property type="evidence" value="ECO:0007669"/>
    <property type="project" value="TreeGrafter"/>
</dbReference>
<dbReference type="InterPro" id="IPR018957">
    <property type="entry name" value="Znf_C3HC4_RING-type"/>
</dbReference>
<dbReference type="GO" id="GO:0008270">
    <property type="term" value="F:zinc ion binding"/>
    <property type="evidence" value="ECO:0007669"/>
    <property type="project" value="UniProtKB-KW"/>
</dbReference>
<evidence type="ECO:0000256" key="3">
    <source>
        <dbReference type="ARBA" id="ARBA00022741"/>
    </source>
</evidence>
<dbReference type="GO" id="GO:0004386">
    <property type="term" value="F:helicase activity"/>
    <property type="evidence" value="ECO:0007669"/>
    <property type="project" value="UniProtKB-KW"/>
</dbReference>
<dbReference type="CDD" id="cd18008">
    <property type="entry name" value="DEXDc_SHPRH-like"/>
    <property type="match status" value="1"/>
</dbReference>
<keyword evidence="2" id="KW-0479">Metal-binding</keyword>
<reference evidence="12 14" key="1">
    <citation type="submission" date="2019-11" db="EMBL/GenBank/DDBJ databases">
        <title>Venturia inaequalis Genome Resource.</title>
        <authorList>
            <person name="Lichtner F.J."/>
        </authorList>
    </citation>
    <scope>NUCLEOTIDE SEQUENCE [LARGE SCALE GENOMIC DNA]</scope>
    <source>
        <strain evidence="12">Bline_iso_100314</strain>
        <strain evidence="13 15">DMI_063113</strain>
    </source>
</reference>
<dbReference type="CDD" id="cd18793">
    <property type="entry name" value="SF2_C_SNF"/>
    <property type="match status" value="1"/>
</dbReference>
<dbReference type="SUPFAM" id="SSF57850">
    <property type="entry name" value="RING/U-box"/>
    <property type="match status" value="1"/>
</dbReference>
<feature type="compositionally biased region" description="Basic and acidic residues" evidence="9">
    <location>
        <begin position="518"/>
        <end position="532"/>
    </location>
</feature>
<dbReference type="GO" id="GO:0006281">
    <property type="term" value="P:DNA repair"/>
    <property type="evidence" value="ECO:0007669"/>
    <property type="project" value="TreeGrafter"/>
</dbReference>
<evidence type="ECO:0000256" key="6">
    <source>
        <dbReference type="ARBA" id="ARBA00022806"/>
    </source>
</evidence>
<sequence>MATPPREDPPRNDNSNDTGADELDPFSDFIDEMASDDSLNTSGVEPFDTDFAARIIEEAAFDLANAELANNPEPTAGSGTFVDLENHTTMATSDADPFCVGPASASAVSQPSGSDPPSALNSHDFAGTRNCRLDKARRSANKPPPADAEIIELDSFQAKGTYIKTEGGEDEDVLFVKAEPGVNYFASGFIKWPNTKDEAIEILDDDEPPPPGPPSTPNVQQVAKQNDKKSLSPRLEDVAMRDVPAQNVDAPLNEPETAQPVLVKEDLEEPAAPTMPMEIEAVKDATSPLVTTSEARSGIEMEVELATGSNNANLVEEGRTTASSASTSGPNLGRSTLTPKNGPHKTNLRASMRDKLKQVQMKASSLTKRGRKVSGGGNSSVPVPPAGPASTLFALPVLQPETSAAAADISAPLLPAVTPANSSAPRAPAPEFATFLAGPSSAPAQHFENYSPLEDVVAENAVMDAEMQDKSANKDTYKDDYLDAVQTLKERRQAYSARGEKDEVEEIELMKLQGDLDGLKKRREEEKQHDQAPEDSLFVQGDSYGSALEAVANYDSGTGQLFESELQAKPRGRKNKAGKTPKSKNNNDKVKDKAAKVSKKSAKSKKVKCGPVNVNPNMLDVGSLFNSNVIRAAQANQGQRQLPVMDSTRRDLALKQLVASVPLEHRKMALVDKNYLNSACRDFVGRVSVKAVPGNDGWQVSGMTCVLKHHQLLGSAFMRRRERSDDNPHGGICADQMGLGKTIMTLANIVNGRPAPNDPGPKTTLIVATPALITQWMGEINRHTLQEQTKNWVPLKVLKWHGNSKPCTNDKLGGIPDYDIVLTTYDEVRKSYPKEDYPIHLQTRQEREAWWEVFYEEHKSLLHRVDFLRVVLDEAQAIKNHKSHTSIACRGLNAKHRWALSGTPIQNAPRELFPYFKFLQVEHTGTFKIFCQNFIGTHSDGSLSRVGLDRLHSFLSRFMIRRTHADQLMGAPIVSLPRASERICWCRFNDLERAIYEMVRARMIQRINRLSRTKQLENSYANILTMLLRLRQLTGHILALEQPMKDLLEKEDHEKIYDLAMEARQHPESGHDEKMRALRAELYRPGDDQDKGKHSAGMPGVSNEENERGDENDRADSVHGSSSRRDCTDVGRHHGKNYDFIKYVEDLRDGICGRNADRRSACSYCNDIAEEPYKTQCYHVYCLKCLERMGEEAAMRGLAGARCVMNFDQGNDGLDDNSMDDYSDQELLRRKPRKNKKKRPMFVEKAKDWIDLANGNDILPSAKTLAIKAQIINWLQENPQMKIIIYTQFMDMIRILSKVCSAEKWRYSTYHGGKSHEARDMAIQEFSENPDMRIMLASLRCGGVGLNLTMAQKVIVVDPWWNSSVEQQAFCRVFRIGQDQETSMTRFVVEKTVDENMIRMQERKQKEIDSVMDNDQQRKLTIPELLRLFGDVDDDENGDPFIMVNNRDTRPNPNGDLEDEGYDDD</sequence>
<feature type="compositionally biased region" description="Basic and acidic residues" evidence="9">
    <location>
        <begin position="225"/>
        <end position="239"/>
    </location>
</feature>
<dbReference type="Gene3D" id="3.40.50.10810">
    <property type="entry name" value="Tandem AAA-ATPase domain"/>
    <property type="match status" value="1"/>
</dbReference>
<dbReference type="InterPro" id="IPR014001">
    <property type="entry name" value="Helicase_ATP-bd"/>
</dbReference>
<feature type="compositionally biased region" description="Basic and acidic residues" evidence="9">
    <location>
        <begin position="585"/>
        <end position="595"/>
    </location>
</feature>
<dbReference type="InterPro" id="IPR017907">
    <property type="entry name" value="Znf_RING_CS"/>
</dbReference>
<feature type="domain" description="Helicase ATP-binding" evidence="10">
    <location>
        <begin position="722"/>
        <end position="922"/>
    </location>
</feature>
<dbReference type="GO" id="GO:0005634">
    <property type="term" value="C:nucleus"/>
    <property type="evidence" value="ECO:0007669"/>
    <property type="project" value="TreeGrafter"/>
</dbReference>
<dbReference type="PROSITE" id="PS51192">
    <property type="entry name" value="HELICASE_ATP_BIND_1"/>
    <property type="match status" value="1"/>
</dbReference>
<keyword evidence="4" id="KW-0863">Zinc-finger</keyword>
<keyword evidence="5" id="KW-0378">Hydrolase</keyword>
<dbReference type="EMBL" id="WNWR01000097">
    <property type="protein sequence ID" value="KAE9991392.1"/>
    <property type="molecule type" value="Genomic_DNA"/>
</dbReference>
<feature type="region of interest" description="Disordered" evidence="9">
    <location>
        <begin position="564"/>
        <end position="611"/>
    </location>
</feature>
<feature type="region of interest" description="Disordered" evidence="9">
    <location>
        <begin position="102"/>
        <end position="152"/>
    </location>
</feature>
<keyword evidence="6" id="KW-0347">Helicase</keyword>
<dbReference type="SUPFAM" id="SSF52540">
    <property type="entry name" value="P-loop containing nucleoside triphosphate hydrolases"/>
    <property type="match status" value="2"/>
</dbReference>
<proteinExistence type="inferred from homology"/>
<feature type="compositionally biased region" description="Basic and acidic residues" evidence="9">
    <location>
        <begin position="1105"/>
        <end position="1129"/>
    </location>
</feature>
<keyword evidence="8" id="KW-0067">ATP-binding</keyword>
<evidence type="ECO:0000256" key="7">
    <source>
        <dbReference type="ARBA" id="ARBA00022833"/>
    </source>
</evidence>
<protein>
    <submittedName>
        <fullName evidence="12">Uncharacterized protein</fullName>
    </submittedName>
</protein>
<dbReference type="InterPro" id="IPR013083">
    <property type="entry name" value="Znf_RING/FYVE/PHD"/>
</dbReference>
<dbReference type="Pfam" id="PF00176">
    <property type="entry name" value="SNF2-rel_dom"/>
    <property type="match status" value="1"/>
</dbReference>
<dbReference type="InterPro" id="IPR000330">
    <property type="entry name" value="SNF2_N"/>
</dbReference>
<evidence type="ECO:0000259" key="10">
    <source>
        <dbReference type="PROSITE" id="PS51192"/>
    </source>
</evidence>
<organism evidence="12 14">
    <name type="scientific">Venturia inaequalis</name>
    <name type="common">Apple scab fungus</name>
    <dbReference type="NCBI Taxonomy" id="5025"/>
    <lineage>
        <taxon>Eukaryota</taxon>
        <taxon>Fungi</taxon>
        <taxon>Dikarya</taxon>
        <taxon>Ascomycota</taxon>
        <taxon>Pezizomycotina</taxon>
        <taxon>Dothideomycetes</taxon>
        <taxon>Pleosporomycetidae</taxon>
        <taxon>Venturiales</taxon>
        <taxon>Venturiaceae</taxon>
        <taxon>Venturia</taxon>
    </lineage>
</organism>
<dbReference type="Pfam" id="PF00271">
    <property type="entry name" value="Helicase_C"/>
    <property type="match status" value="1"/>
</dbReference>
<keyword evidence="15" id="KW-1185">Reference proteome</keyword>
<feature type="region of interest" description="Disordered" evidence="9">
    <location>
        <begin position="1"/>
        <end position="42"/>
    </location>
</feature>
<evidence type="ECO:0000256" key="9">
    <source>
        <dbReference type="SAM" id="MobiDB-lite"/>
    </source>
</evidence>
<comment type="similarity">
    <text evidence="1">Belongs to the SNF2/RAD54 helicase family.</text>
</comment>
<dbReference type="PROSITE" id="PS51194">
    <property type="entry name" value="HELICASE_CTER"/>
    <property type="match status" value="1"/>
</dbReference>
<evidence type="ECO:0000259" key="11">
    <source>
        <dbReference type="PROSITE" id="PS51194"/>
    </source>
</evidence>
<feature type="domain" description="Helicase C-terminal" evidence="11">
    <location>
        <begin position="1266"/>
        <end position="1426"/>
    </location>
</feature>
<feature type="compositionally biased region" description="Basic and acidic residues" evidence="9">
    <location>
        <begin position="1"/>
        <end position="11"/>
    </location>
</feature>
<feature type="compositionally biased region" description="Basic and acidic residues" evidence="9">
    <location>
        <begin position="1084"/>
        <end position="1093"/>
    </location>
</feature>
<feature type="region of interest" description="Disordered" evidence="9">
    <location>
        <begin position="1084"/>
        <end position="1129"/>
    </location>
</feature>
<gene>
    <name evidence="12" type="ORF">BLS_004968</name>
    <name evidence="13" type="ORF">EG327_011769</name>
</gene>
<evidence type="ECO:0000256" key="2">
    <source>
        <dbReference type="ARBA" id="ARBA00022723"/>
    </source>
</evidence>
<dbReference type="InterPro" id="IPR049730">
    <property type="entry name" value="SNF2/RAD54-like_C"/>
</dbReference>
<evidence type="ECO:0000256" key="4">
    <source>
        <dbReference type="ARBA" id="ARBA00022771"/>
    </source>
</evidence>